<gene>
    <name evidence="2" type="ORF">WA1_47120</name>
</gene>
<keyword evidence="3" id="KW-1185">Reference proteome</keyword>
<dbReference type="AlphaFoldDB" id="A0A139WXS3"/>
<protein>
    <submittedName>
        <fullName evidence="2">Uncharacterized protein</fullName>
    </submittedName>
</protein>
<dbReference type="EMBL" id="ANNX02000047">
    <property type="protein sequence ID" value="KYC37203.1"/>
    <property type="molecule type" value="Genomic_DNA"/>
</dbReference>
<dbReference type="RefSeq" id="WP_017745025.1">
    <property type="nucleotide sequence ID" value="NZ_KQ976354.1"/>
</dbReference>
<comment type="caution">
    <text evidence="2">The sequence shown here is derived from an EMBL/GenBank/DDBJ whole genome shotgun (WGS) entry which is preliminary data.</text>
</comment>
<feature type="chain" id="PRO_5007300466" evidence="1">
    <location>
        <begin position="25"/>
        <end position="176"/>
    </location>
</feature>
<organism evidence="2 3">
    <name type="scientific">Scytonema hofmannii PCC 7110</name>
    <dbReference type="NCBI Taxonomy" id="128403"/>
    <lineage>
        <taxon>Bacteria</taxon>
        <taxon>Bacillati</taxon>
        <taxon>Cyanobacteriota</taxon>
        <taxon>Cyanophyceae</taxon>
        <taxon>Nostocales</taxon>
        <taxon>Scytonemataceae</taxon>
        <taxon>Scytonema</taxon>
    </lineage>
</organism>
<feature type="signal peptide" evidence="1">
    <location>
        <begin position="1"/>
        <end position="24"/>
    </location>
</feature>
<proteinExistence type="predicted"/>
<dbReference type="Proteomes" id="UP000076925">
    <property type="component" value="Unassembled WGS sequence"/>
</dbReference>
<reference evidence="2 3" key="1">
    <citation type="journal article" date="2013" name="Genome Biol. Evol.">
        <title>Genomes of Stigonematalean cyanobacteria (subsection V) and the evolution of oxygenic photosynthesis from prokaryotes to plastids.</title>
        <authorList>
            <person name="Dagan T."/>
            <person name="Roettger M."/>
            <person name="Stucken K."/>
            <person name="Landan G."/>
            <person name="Koch R."/>
            <person name="Major P."/>
            <person name="Gould S.B."/>
            <person name="Goremykin V.V."/>
            <person name="Rippka R."/>
            <person name="Tandeau de Marsac N."/>
            <person name="Gugger M."/>
            <person name="Lockhart P.J."/>
            <person name="Allen J.F."/>
            <person name="Brune I."/>
            <person name="Maus I."/>
            <person name="Puhler A."/>
            <person name="Martin W.F."/>
        </authorList>
    </citation>
    <scope>NUCLEOTIDE SEQUENCE [LARGE SCALE GENOMIC DNA]</scope>
    <source>
        <strain evidence="2 3">PCC 7110</strain>
    </source>
</reference>
<name>A0A139WXS3_9CYAN</name>
<evidence type="ECO:0000313" key="2">
    <source>
        <dbReference type="EMBL" id="KYC37203.1"/>
    </source>
</evidence>
<evidence type="ECO:0000313" key="3">
    <source>
        <dbReference type="Proteomes" id="UP000076925"/>
    </source>
</evidence>
<accession>A0A139WXS3</accession>
<evidence type="ECO:0000256" key="1">
    <source>
        <dbReference type="SAM" id="SignalP"/>
    </source>
</evidence>
<keyword evidence="1" id="KW-0732">Signal</keyword>
<sequence length="176" mass="19159">MKTCKTFALFAVCAISTFSVPALSLHQVAAEQVDTHTYQANSRKFAGTYLITVSTSSGEFASRSIITFTQDGNFFVVDSNQGGVPGQFNPFSDSQGSWKYTDKQEITATTLNFSYPGSSGSASIARQNYRVTFNPQTKALQGDITLRFYDLKANPLETDAPVVGTFTFTGQRVNAK</sequence>
<dbReference type="OrthoDB" id="486086at2"/>